<evidence type="ECO:0000313" key="1">
    <source>
        <dbReference type="EMBL" id="KAJ9123309.1"/>
    </source>
</evidence>
<keyword evidence="2" id="KW-1185">Reference proteome</keyword>
<reference evidence="1" key="1">
    <citation type="submission" date="2023-04" db="EMBL/GenBank/DDBJ databases">
        <title>Draft Genome sequencing of Naganishia species isolated from polar environments using Oxford Nanopore Technology.</title>
        <authorList>
            <person name="Leo P."/>
            <person name="Venkateswaran K."/>
        </authorList>
    </citation>
    <scope>NUCLEOTIDE SEQUENCE</scope>
    <source>
        <strain evidence="1">MNA-CCFEE 5425</strain>
    </source>
</reference>
<dbReference type="EMBL" id="JASBWU010000003">
    <property type="protein sequence ID" value="KAJ9123309.1"/>
    <property type="molecule type" value="Genomic_DNA"/>
</dbReference>
<protein>
    <submittedName>
        <fullName evidence="1">Uncharacterized protein</fullName>
    </submittedName>
</protein>
<comment type="caution">
    <text evidence="1">The sequence shown here is derived from an EMBL/GenBank/DDBJ whole genome shotgun (WGS) entry which is preliminary data.</text>
</comment>
<sequence>MNNSNEMSDYLDFGIYDSDPIPDPISPATLAMSPFSSIATIASNTFGDASDFPISGSGFPDDPLGEMLDFPMCSSAAANDGTTSFSPFALTAPFPEFTDAQDHGAQSTLMQSHHEPQQQQSVASADVDIAALLRQYNQGSAIDSIKQLPVAAAVLEPMMVAVKQEPMDDVLMSVNHSAVARPSGISPAALFGSSNPQTAQSSSTTTNATQDFSALHPSALTRSASYASASEDEDEAHEAVTPDHFTGARDHHVDVVTAASIDGSRKSSVAAAAITGKRLREVDANVGSERSNVKPKIDKSPSPMDFSFVPREATPVRELSATHMDDTDGGFDASASNARINIDSLKPLPLPSMFGGIKGKGGKKGGGLSSVVLEDPAEAGEDDDWRPTPEEYKKLSSKEKRQLRNKLSARAFRTRRKTYINELEDHIKDRDRLIDAIKGELMTSRSENDELKREIDALKKAAMAPVPSSLKEMTPAPTSALVAGLGLTTAHNQPGRQSSTSSINTYNPRKDVSGSTSAALSAMSPKFWGATSGGLGGGFTTCHTTFVPDLVLPLGSPPALASPSSSSAYTSAYSSPGSSSSSATPYMFARANLNPLLNDPSMVAPQQKSSDPTSPTTSSISLLASNDGSDLSDSFGNWSAQNGFTWNNLDAYRMQLWSRMARDASYARQGVPVEMRPKFLREQHSKSSSTSVTGALSPVGTSPYAPAPPTYKESHDDPVPSITQIVQHTISTRLFSSFLNALKAPTTTAAGTGRLDTDKIADIVSGKAHLGVLPSEPPAYSEKHRTSMPSVADTFDADAEQALAMSFTNLKLATESIARSKSAAAGVVAGGGSR</sequence>
<name>A0ACC2XH16_9TREE</name>
<accession>A0ACC2XH16</accession>
<evidence type="ECO:0000313" key="2">
    <source>
        <dbReference type="Proteomes" id="UP001243375"/>
    </source>
</evidence>
<proteinExistence type="predicted"/>
<gene>
    <name evidence="1" type="ORF">QFC22_001508</name>
</gene>
<dbReference type="Proteomes" id="UP001243375">
    <property type="component" value="Unassembled WGS sequence"/>
</dbReference>
<organism evidence="1 2">
    <name type="scientific">Naganishia vaughanmartiniae</name>
    <dbReference type="NCBI Taxonomy" id="1424756"/>
    <lineage>
        <taxon>Eukaryota</taxon>
        <taxon>Fungi</taxon>
        <taxon>Dikarya</taxon>
        <taxon>Basidiomycota</taxon>
        <taxon>Agaricomycotina</taxon>
        <taxon>Tremellomycetes</taxon>
        <taxon>Filobasidiales</taxon>
        <taxon>Filobasidiaceae</taxon>
        <taxon>Naganishia</taxon>
    </lineage>
</organism>